<dbReference type="EMBL" id="LPUF01000001">
    <property type="protein sequence ID" value="OQK18042.1"/>
    <property type="molecule type" value="Genomic_DNA"/>
</dbReference>
<evidence type="ECO:0000313" key="1">
    <source>
        <dbReference type="EMBL" id="OQK18042.1"/>
    </source>
</evidence>
<dbReference type="Proteomes" id="UP000191980">
    <property type="component" value="Unassembled WGS sequence"/>
</dbReference>
<dbReference type="AlphaFoldDB" id="A0A1V8M970"/>
<reference evidence="1 2" key="1">
    <citation type="submission" date="2015-12" db="EMBL/GenBank/DDBJ databases">
        <authorList>
            <person name="Shamseldin A."/>
            <person name="Moawad H."/>
            <person name="Abd El-Rahim W.M."/>
            <person name="Sadowsky M.J."/>
        </authorList>
    </citation>
    <scope>NUCLEOTIDE SEQUENCE [LARGE SCALE GENOMIC DNA]</scope>
    <source>
        <strain evidence="1 2">WF1</strain>
    </source>
</reference>
<name>A0A1V8M970_9GAMM</name>
<organism evidence="1 2">
    <name type="scientific">Methyloprofundus sedimenti</name>
    <dbReference type="NCBI Taxonomy" id="1420851"/>
    <lineage>
        <taxon>Bacteria</taxon>
        <taxon>Pseudomonadati</taxon>
        <taxon>Pseudomonadota</taxon>
        <taxon>Gammaproteobacteria</taxon>
        <taxon>Methylococcales</taxon>
        <taxon>Methylococcaceae</taxon>
        <taxon>Methyloprofundus</taxon>
    </lineage>
</organism>
<gene>
    <name evidence="1" type="ORF">AU255_09360</name>
</gene>
<accession>A0A1V8M970</accession>
<dbReference type="RefSeq" id="WP_080522646.1">
    <property type="nucleotide sequence ID" value="NZ_LPUF01000001.1"/>
</dbReference>
<keyword evidence="2" id="KW-1185">Reference proteome</keyword>
<proteinExistence type="predicted"/>
<protein>
    <submittedName>
        <fullName evidence="1">Uncharacterized protein</fullName>
    </submittedName>
</protein>
<sequence length="268" mass="30580">MFKITELNEHYETLAYIGHVNNVIEGVIPENLINRRFLASDFEYGFELASPQGIFNLGESILLNGMIYSSRTDISRSERDPLMWGPEFVTSGIFLIPKGTKPNLNAKFFSFEGQLTLADLYQAIFDKIQCPFAVVGCVELSKVYAKSITRAPIHHENIFKNAQEYYTEKDYIEDNVNLAITAVVSDHNDPKMTDINEKLSSVLYYNPFAKNNNLLAHTHALLLNKPIIDIEEVRPKNAKEVLHLLDHSIIRYVNFKIYRISDLTCIAS</sequence>
<evidence type="ECO:0000313" key="2">
    <source>
        <dbReference type="Proteomes" id="UP000191980"/>
    </source>
</evidence>
<comment type="caution">
    <text evidence="1">The sequence shown here is derived from an EMBL/GenBank/DDBJ whole genome shotgun (WGS) entry which is preliminary data.</text>
</comment>
<dbReference type="OrthoDB" id="5604317at2"/>